<feature type="region of interest" description="Disordered" evidence="1">
    <location>
        <begin position="38"/>
        <end position="126"/>
    </location>
</feature>
<gene>
    <name evidence="2" type="ORF">BGZ80_002186</name>
</gene>
<feature type="compositionally biased region" description="Basic and acidic residues" evidence="1">
    <location>
        <begin position="54"/>
        <end position="63"/>
    </location>
</feature>
<proteinExistence type="predicted"/>
<feature type="compositionally biased region" description="Acidic residues" evidence="1">
    <location>
        <begin position="64"/>
        <end position="75"/>
    </location>
</feature>
<evidence type="ECO:0000256" key="1">
    <source>
        <dbReference type="SAM" id="MobiDB-lite"/>
    </source>
</evidence>
<dbReference type="AlphaFoldDB" id="A0A9P6SXA1"/>
<protein>
    <submittedName>
        <fullName evidence="2">Uncharacterized protein</fullName>
    </submittedName>
</protein>
<dbReference type="EMBL" id="JAAAID010001530">
    <property type="protein sequence ID" value="KAG0009663.1"/>
    <property type="molecule type" value="Genomic_DNA"/>
</dbReference>
<sequence length="182" mass="19624">MQPLVAELTPHISEVQEGGCVIAPTMPTMNRMTYDEFSSDAEHSAYSSSRLSRRNSDSPIRDGELEESEEEESEELHESPTAPETSARQQWQHGGKKKGHGMPATSNQRPSTFYNNGAANSGTSTNCRTEQHQLRSGFLWIGVAPAKAQAAVTINSKPKNPPASGASTFPSTTKPTLAIPAI</sequence>
<reference evidence="2" key="1">
    <citation type="journal article" date="2020" name="Fungal Divers.">
        <title>Resolving the Mortierellaceae phylogeny through synthesis of multi-gene phylogenetics and phylogenomics.</title>
        <authorList>
            <person name="Vandepol N."/>
            <person name="Liber J."/>
            <person name="Desiro A."/>
            <person name="Na H."/>
            <person name="Kennedy M."/>
            <person name="Barry K."/>
            <person name="Grigoriev I.V."/>
            <person name="Miller A.N."/>
            <person name="O'Donnell K."/>
            <person name="Stajich J.E."/>
            <person name="Bonito G."/>
        </authorList>
    </citation>
    <scope>NUCLEOTIDE SEQUENCE</scope>
    <source>
        <strain evidence="2">NRRL 2769</strain>
    </source>
</reference>
<name>A0A9P6SXA1_9FUNG</name>
<evidence type="ECO:0000313" key="2">
    <source>
        <dbReference type="EMBL" id="KAG0009663.1"/>
    </source>
</evidence>
<organism evidence="2 3">
    <name type="scientific">Entomortierella chlamydospora</name>
    <dbReference type="NCBI Taxonomy" id="101097"/>
    <lineage>
        <taxon>Eukaryota</taxon>
        <taxon>Fungi</taxon>
        <taxon>Fungi incertae sedis</taxon>
        <taxon>Mucoromycota</taxon>
        <taxon>Mortierellomycotina</taxon>
        <taxon>Mortierellomycetes</taxon>
        <taxon>Mortierellales</taxon>
        <taxon>Mortierellaceae</taxon>
        <taxon>Entomortierella</taxon>
    </lineage>
</organism>
<accession>A0A9P6SXA1</accession>
<feature type="compositionally biased region" description="Polar residues" evidence="1">
    <location>
        <begin position="165"/>
        <end position="175"/>
    </location>
</feature>
<comment type="caution">
    <text evidence="2">The sequence shown here is derived from an EMBL/GenBank/DDBJ whole genome shotgun (WGS) entry which is preliminary data.</text>
</comment>
<feature type="compositionally biased region" description="Polar residues" evidence="1">
    <location>
        <begin position="82"/>
        <end position="92"/>
    </location>
</feature>
<feature type="region of interest" description="Disordered" evidence="1">
    <location>
        <begin position="155"/>
        <end position="182"/>
    </location>
</feature>
<keyword evidence="3" id="KW-1185">Reference proteome</keyword>
<evidence type="ECO:0000313" key="3">
    <source>
        <dbReference type="Proteomes" id="UP000703661"/>
    </source>
</evidence>
<feature type="compositionally biased region" description="Polar residues" evidence="1">
    <location>
        <begin position="104"/>
        <end position="126"/>
    </location>
</feature>
<dbReference type="Proteomes" id="UP000703661">
    <property type="component" value="Unassembled WGS sequence"/>
</dbReference>